<evidence type="ECO:0000256" key="1">
    <source>
        <dbReference type="SAM" id="Phobius"/>
    </source>
</evidence>
<reference evidence="2 3" key="1">
    <citation type="submission" date="2017-01" db="EMBL/GenBank/DDBJ databases">
        <title>Complete genome of Tateyamaria omphalii DOK1-4 isolated from seawater in Dokdo.</title>
        <authorList>
            <person name="Kim J.H."/>
            <person name="Chi W.-J."/>
        </authorList>
    </citation>
    <scope>NUCLEOTIDE SEQUENCE [LARGE SCALE GENOMIC DNA]</scope>
    <source>
        <strain evidence="2 3">DOK1-4</strain>
    </source>
</reference>
<protein>
    <submittedName>
        <fullName evidence="2">UDP-N-acetylmuramate--alanine ligase</fullName>
    </submittedName>
</protein>
<evidence type="ECO:0000313" key="2">
    <source>
        <dbReference type="EMBL" id="APX11836.1"/>
    </source>
</evidence>
<accession>A0A1P8MUR8</accession>
<dbReference type="GO" id="GO:0016874">
    <property type="term" value="F:ligase activity"/>
    <property type="evidence" value="ECO:0007669"/>
    <property type="project" value="UniProtKB-KW"/>
</dbReference>
<dbReference type="InterPro" id="IPR018919">
    <property type="entry name" value="DUF2484"/>
</dbReference>
<keyword evidence="2" id="KW-0436">Ligase</keyword>
<keyword evidence="1" id="KW-0812">Transmembrane</keyword>
<feature type="transmembrane region" description="Helical" evidence="1">
    <location>
        <begin position="34"/>
        <end position="60"/>
    </location>
</feature>
<proteinExistence type="predicted"/>
<keyword evidence="1" id="KW-1133">Transmembrane helix</keyword>
<keyword evidence="3" id="KW-1185">Reference proteome</keyword>
<dbReference type="AlphaFoldDB" id="A0A1P8MUR8"/>
<dbReference type="Pfam" id="PF10658">
    <property type="entry name" value="DUF2484"/>
    <property type="match status" value="1"/>
</dbReference>
<dbReference type="STRING" id="299262.BWR18_09200"/>
<organism evidence="2 3">
    <name type="scientific">Tateyamaria omphalii</name>
    <dbReference type="NCBI Taxonomy" id="299262"/>
    <lineage>
        <taxon>Bacteria</taxon>
        <taxon>Pseudomonadati</taxon>
        <taxon>Pseudomonadota</taxon>
        <taxon>Alphaproteobacteria</taxon>
        <taxon>Rhodobacterales</taxon>
        <taxon>Roseobacteraceae</taxon>
        <taxon>Tateyamaria</taxon>
    </lineage>
</organism>
<keyword evidence="1" id="KW-0472">Membrane</keyword>
<dbReference type="EMBL" id="CP019312">
    <property type="protein sequence ID" value="APX11836.1"/>
    <property type="molecule type" value="Genomic_DNA"/>
</dbReference>
<gene>
    <name evidence="2" type="ORF">BWR18_09200</name>
</gene>
<dbReference type="Proteomes" id="UP000186336">
    <property type="component" value="Chromosome"/>
</dbReference>
<evidence type="ECO:0000313" key="3">
    <source>
        <dbReference type="Proteomes" id="UP000186336"/>
    </source>
</evidence>
<dbReference type="KEGG" id="tom:BWR18_09200"/>
<name>A0A1P8MUR8_9RHOB</name>
<sequence length="87" mass="9771">MMLLWACIAWVLAATCVAMLPMRRQYVPGVALLIAAPVLILWIGFAVAWWAGLLALAAFVSMFRNPLRYFWAKARGQNPQLPPELRS</sequence>